<protein>
    <submittedName>
        <fullName evidence="1">Uncharacterized protein</fullName>
    </submittedName>
</protein>
<dbReference type="EMBL" id="BQKI01000071">
    <property type="protein sequence ID" value="GJN13351.1"/>
    <property type="molecule type" value="Genomic_DNA"/>
</dbReference>
<comment type="caution">
    <text evidence="1">The sequence shown here is derived from an EMBL/GenBank/DDBJ whole genome shotgun (WGS) entry which is preliminary data.</text>
</comment>
<gene>
    <name evidence="1" type="primary">gb00045</name>
    <name evidence="1" type="ORF">PR202_gb00045</name>
</gene>
<organism evidence="1 2">
    <name type="scientific">Eleusine coracana subsp. coracana</name>
    <dbReference type="NCBI Taxonomy" id="191504"/>
    <lineage>
        <taxon>Eukaryota</taxon>
        <taxon>Viridiplantae</taxon>
        <taxon>Streptophyta</taxon>
        <taxon>Embryophyta</taxon>
        <taxon>Tracheophyta</taxon>
        <taxon>Spermatophyta</taxon>
        <taxon>Magnoliopsida</taxon>
        <taxon>Liliopsida</taxon>
        <taxon>Poales</taxon>
        <taxon>Poaceae</taxon>
        <taxon>PACMAD clade</taxon>
        <taxon>Chloridoideae</taxon>
        <taxon>Cynodonteae</taxon>
        <taxon>Eleusininae</taxon>
        <taxon>Eleusine</taxon>
    </lineage>
</organism>
<reference evidence="1" key="2">
    <citation type="submission" date="2021-12" db="EMBL/GenBank/DDBJ databases">
        <title>Resequencing data analysis of finger millet.</title>
        <authorList>
            <person name="Hatakeyama M."/>
            <person name="Aluri S."/>
            <person name="Balachadran M.T."/>
            <person name="Sivarajan S.R."/>
            <person name="Poveda L."/>
            <person name="Shimizu-Inatsugi R."/>
            <person name="Schlapbach R."/>
            <person name="Sreeman S.M."/>
            <person name="Shimizu K.K."/>
        </authorList>
    </citation>
    <scope>NUCLEOTIDE SEQUENCE</scope>
</reference>
<evidence type="ECO:0000313" key="2">
    <source>
        <dbReference type="Proteomes" id="UP001054889"/>
    </source>
</evidence>
<reference evidence="1" key="1">
    <citation type="journal article" date="2018" name="DNA Res.">
        <title>Multiple hybrid de novo genome assembly of finger millet, an orphan allotetraploid crop.</title>
        <authorList>
            <person name="Hatakeyama M."/>
            <person name="Aluri S."/>
            <person name="Balachadran M.T."/>
            <person name="Sivarajan S.R."/>
            <person name="Patrignani A."/>
            <person name="Gruter S."/>
            <person name="Poveda L."/>
            <person name="Shimizu-Inatsugi R."/>
            <person name="Baeten J."/>
            <person name="Francoijs K.J."/>
            <person name="Nataraja K.N."/>
            <person name="Reddy Y.A.N."/>
            <person name="Phadnis S."/>
            <person name="Ravikumar R.L."/>
            <person name="Schlapbach R."/>
            <person name="Sreeman S.M."/>
            <person name="Shimizu K.K."/>
        </authorList>
    </citation>
    <scope>NUCLEOTIDE SEQUENCE</scope>
</reference>
<name>A0AAV5DSL5_ELECO</name>
<evidence type="ECO:0000313" key="1">
    <source>
        <dbReference type="EMBL" id="GJN13351.1"/>
    </source>
</evidence>
<accession>A0AAV5DSL5</accession>
<dbReference type="AlphaFoldDB" id="A0AAV5DSL5"/>
<dbReference type="Proteomes" id="UP001054889">
    <property type="component" value="Unassembled WGS sequence"/>
</dbReference>
<keyword evidence="2" id="KW-1185">Reference proteome</keyword>
<sequence length="346" mass="38382">MDTLVDFANTFIDNHVYDDCDNGVNVPCTSECLDSSSNDLIGCSTSMPNMMIDNDVSLDLGCSTSIDDVCESPIDHASSSIIVEFFAFYANDNDDLLNSLIRLRGIVDRIGATSFELLKIVIVERILSLVPSSKLFYVTLDLLMEKSLSVEDVIELLFKDEEIATSTAWKRTFKATHEASSSKGKEVALSSNFFDPYIRLCYNNFYNSFGARHTWGALSSSTTSIIPSPTPSTLIGLSIGVGGAPTTMLARSFEMINLAASAPAPPPPPLPPPQDHLWHLRRAHQQDLLFELGEFVRNPNDDLYENLLSIYDLVCRINSFRGLRKIAPHEVIDKLLQHNSCEEFLT</sequence>
<proteinExistence type="predicted"/>